<reference evidence="8" key="1">
    <citation type="submission" date="2020-09" db="EMBL/GenBank/DDBJ databases">
        <authorList>
            <person name="Dalcin Martins P."/>
        </authorList>
    </citation>
    <scope>NUCLEOTIDE SEQUENCE</scope>
    <source>
        <strain evidence="8">MAG47</strain>
    </source>
</reference>
<dbReference type="InterPro" id="IPR011249">
    <property type="entry name" value="Metalloenz_LuxS/M16"/>
</dbReference>
<dbReference type="PANTHER" id="PTHR11851">
    <property type="entry name" value="METALLOPROTEASE"/>
    <property type="match status" value="1"/>
</dbReference>
<evidence type="ECO:0000256" key="5">
    <source>
        <dbReference type="SAM" id="MobiDB-lite"/>
    </source>
</evidence>
<comment type="similarity">
    <text evidence="2 4">Belongs to the peptidase M16 family.</text>
</comment>
<evidence type="ECO:0000256" key="2">
    <source>
        <dbReference type="ARBA" id="ARBA00007261"/>
    </source>
</evidence>
<dbReference type="Proteomes" id="UP000642265">
    <property type="component" value="Unassembled WGS sequence"/>
</dbReference>
<dbReference type="GO" id="GO:0004222">
    <property type="term" value="F:metalloendopeptidase activity"/>
    <property type="evidence" value="ECO:0007669"/>
    <property type="project" value="InterPro"/>
</dbReference>
<comment type="cofactor">
    <cofactor evidence="1">
        <name>Zn(2+)</name>
        <dbReference type="ChEBI" id="CHEBI:29105"/>
    </cofactor>
</comment>
<comment type="caution">
    <text evidence="8">The sequence shown here is derived from an EMBL/GenBank/DDBJ whole genome shotgun (WGS) entry which is preliminary data.</text>
</comment>
<name>A0A8I0T8U0_BRUAN</name>
<evidence type="ECO:0000259" key="7">
    <source>
        <dbReference type="Pfam" id="PF05193"/>
    </source>
</evidence>
<feature type="region of interest" description="Disordered" evidence="5">
    <location>
        <begin position="260"/>
        <end position="280"/>
    </location>
</feature>
<dbReference type="Pfam" id="PF05193">
    <property type="entry name" value="Peptidase_M16_C"/>
    <property type="match status" value="1"/>
</dbReference>
<evidence type="ECO:0000313" key="9">
    <source>
        <dbReference type="Proteomes" id="UP000642265"/>
    </source>
</evidence>
<evidence type="ECO:0000256" key="4">
    <source>
        <dbReference type="RuleBase" id="RU004447"/>
    </source>
</evidence>
<dbReference type="Pfam" id="PF00675">
    <property type="entry name" value="Peptidase_M16"/>
    <property type="match status" value="1"/>
</dbReference>
<dbReference type="Gene3D" id="3.30.830.10">
    <property type="entry name" value="Metalloenzyme, LuxS/M16 peptidase-like"/>
    <property type="match status" value="2"/>
</dbReference>
<dbReference type="PROSITE" id="PS00143">
    <property type="entry name" value="INSULINASE"/>
    <property type="match status" value="1"/>
</dbReference>
<dbReference type="InterPro" id="IPR007863">
    <property type="entry name" value="Peptidase_M16_C"/>
</dbReference>
<dbReference type="InterPro" id="IPR011765">
    <property type="entry name" value="Pept_M16_N"/>
</dbReference>
<dbReference type="EMBL" id="JACZKO010000026">
    <property type="protein sequence ID" value="MBE0560909.1"/>
    <property type="molecule type" value="Genomic_DNA"/>
</dbReference>
<organism evidence="8 9">
    <name type="scientific">Brucella anthropi</name>
    <name type="common">Ochrobactrum anthropi</name>
    <dbReference type="NCBI Taxonomy" id="529"/>
    <lineage>
        <taxon>Bacteria</taxon>
        <taxon>Pseudomonadati</taxon>
        <taxon>Pseudomonadota</taxon>
        <taxon>Alphaproteobacteria</taxon>
        <taxon>Hyphomicrobiales</taxon>
        <taxon>Brucellaceae</taxon>
        <taxon>Brucella/Ochrobactrum group</taxon>
        <taxon>Brucella</taxon>
    </lineage>
</organism>
<dbReference type="SUPFAM" id="SSF63411">
    <property type="entry name" value="LuxS/MPP-like metallohydrolase"/>
    <property type="match status" value="2"/>
</dbReference>
<dbReference type="GO" id="GO:0046872">
    <property type="term" value="F:metal ion binding"/>
    <property type="evidence" value="ECO:0007669"/>
    <property type="project" value="InterPro"/>
</dbReference>
<evidence type="ECO:0000256" key="3">
    <source>
        <dbReference type="ARBA" id="ARBA00023049"/>
    </source>
</evidence>
<dbReference type="AlphaFoldDB" id="A0A8I0T8U0"/>
<gene>
    <name evidence="8" type="ORF">IH622_08840</name>
</gene>
<accession>A0A8I0T8U0</accession>
<keyword evidence="3" id="KW-0378">Hydrolase</keyword>
<evidence type="ECO:0000259" key="6">
    <source>
        <dbReference type="Pfam" id="PF00675"/>
    </source>
</evidence>
<dbReference type="GO" id="GO:0006508">
    <property type="term" value="P:proteolysis"/>
    <property type="evidence" value="ECO:0007669"/>
    <property type="project" value="InterPro"/>
</dbReference>
<keyword evidence="3" id="KW-0482">Metalloprotease</keyword>
<evidence type="ECO:0000313" key="8">
    <source>
        <dbReference type="EMBL" id="MBE0560909.1"/>
    </source>
</evidence>
<evidence type="ECO:0000256" key="1">
    <source>
        <dbReference type="ARBA" id="ARBA00001947"/>
    </source>
</evidence>
<feature type="domain" description="Peptidase M16 C-terminal" evidence="7">
    <location>
        <begin position="222"/>
        <end position="403"/>
    </location>
</feature>
<keyword evidence="3" id="KW-0645">Protease</keyword>
<proteinExistence type="inferred from homology"/>
<sequence>MTRDGWRRLRPNLPISLSRLPFSEFSMLSRSALILTLGALMSVSAWAQAAPAETEVVNFTLDNGLEVVVIPDRRAPIVTHMVWYKVGSADELPGKSGIAHFLEHLMFKGTARHPAGEMDRLIAEVGGYTNAFTTKDVTVYHQTVPPDVLDEMMDFEADRMRGLVLTEDVIGAERDVVLEERRMRVEVSPQALLAEETAATAYQNHPYRIPTIGWLHEMEQLNRVDAVAFYDRYYAPNNAVLVVSGDVEPEAVRELAEDTYGKVPRGPDLPPRIRPSEPQYDTARSVTLSDPRVGVPSFARGWITPSYRVAEPGEAEALDLLSEILGGGLRSRFYQEIVVKAGIASEVGASYDGGAYDPSSFTMFGVPQGAHSLEEVEAAIDAQVLRVIEDGVTPAELDAAKMRYVRSLIFARDEQASMANIYGSRLANDGTVDDVTQWPDRIRAVTPEQVQAVAARYLDPKVSVTGYLLPSDNGAP</sequence>
<protein>
    <submittedName>
        <fullName evidence="8">Insulinase family protein</fullName>
    </submittedName>
</protein>
<reference evidence="8" key="2">
    <citation type="submission" date="2020-10" db="EMBL/GenBank/DDBJ databases">
        <title>Enrichment of novel Verrucomicrobia, Bacteroidetes and Krumholzibacteria in an oxygen-limited, methane- and iron-fed bioreactor inoculated with Bothnian Sea sediments.</title>
        <authorList>
            <person name="Martins P.D."/>
            <person name="de Jong A."/>
            <person name="Lenstra W.K."/>
            <person name="van Helmond N.A.G.M."/>
            <person name="Slomp C.P."/>
            <person name="Jetten M.S.M."/>
            <person name="Welte C.U."/>
            <person name="Rasigraf O."/>
        </authorList>
    </citation>
    <scope>NUCLEOTIDE SEQUENCE</scope>
    <source>
        <strain evidence="8">MAG47</strain>
    </source>
</reference>
<feature type="domain" description="Peptidase M16 N-terminal" evidence="6">
    <location>
        <begin position="68"/>
        <end position="212"/>
    </location>
</feature>
<dbReference type="InterPro" id="IPR050361">
    <property type="entry name" value="MPP/UQCRC_Complex"/>
</dbReference>
<dbReference type="PANTHER" id="PTHR11851:SF49">
    <property type="entry name" value="MITOCHONDRIAL-PROCESSING PEPTIDASE SUBUNIT ALPHA"/>
    <property type="match status" value="1"/>
</dbReference>
<dbReference type="InterPro" id="IPR001431">
    <property type="entry name" value="Pept_M16_Zn_BS"/>
</dbReference>